<name>A0AAV8X2L5_9CUCU</name>
<protein>
    <submittedName>
        <fullName evidence="1">Uncharacterized protein</fullName>
    </submittedName>
</protein>
<sequence length="72" mass="8037">MNVKLLMVSCTLDGASVTGSFRSLIGLTTFNYPALSQRDRRTMHVRVFRRIVGDVEHRLSEVIGNQGGSDNR</sequence>
<comment type="caution">
    <text evidence="1">The sequence shown here is derived from an EMBL/GenBank/DDBJ whole genome shotgun (WGS) entry which is preliminary data.</text>
</comment>
<keyword evidence="2" id="KW-1185">Reference proteome</keyword>
<dbReference type="AlphaFoldDB" id="A0AAV8X2L5"/>
<dbReference type="Proteomes" id="UP001162162">
    <property type="component" value="Unassembled WGS sequence"/>
</dbReference>
<evidence type="ECO:0000313" key="1">
    <source>
        <dbReference type="EMBL" id="KAJ8933189.1"/>
    </source>
</evidence>
<gene>
    <name evidence="1" type="ORF">NQ318_022683</name>
</gene>
<accession>A0AAV8X2L5</accession>
<dbReference type="EMBL" id="JAPWTK010001274">
    <property type="protein sequence ID" value="KAJ8933189.1"/>
    <property type="molecule type" value="Genomic_DNA"/>
</dbReference>
<reference evidence="1" key="1">
    <citation type="journal article" date="2023" name="Insect Mol. Biol.">
        <title>Genome sequencing provides insights into the evolution of gene families encoding plant cell wall-degrading enzymes in longhorned beetles.</title>
        <authorList>
            <person name="Shin N.R."/>
            <person name="Okamura Y."/>
            <person name="Kirsch R."/>
            <person name="Pauchet Y."/>
        </authorList>
    </citation>
    <scope>NUCLEOTIDE SEQUENCE</scope>
    <source>
        <strain evidence="1">AMC_N1</strain>
    </source>
</reference>
<proteinExistence type="predicted"/>
<organism evidence="1 2">
    <name type="scientific">Aromia moschata</name>
    <dbReference type="NCBI Taxonomy" id="1265417"/>
    <lineage>
        <taxon>Eukaryota</taxon>
        <taxon>Metazoa</taxon>
        <taxon>Ecdysozoa</taxon>
        <taxon>Arthropoda</taxon>
        <taxon>Hexapoda</taxon>
        <taxon>Insecta</taxon>
        <taxon>Pterygota</taxon>
        <taxon>Neoptera</taxon>
        <taxon>Endopterygota</taxon>
        <taxon>Coleoptera</taxon>
        <taxon>Polyphaga</taxon>
        <taxon>Cucujiformia</taxon>
        <taxon>Chrysomeloidea</taxon>
        <taxon>Cerambycidae</taxon>
        <taxon>Cerambycinae</taxon>
        <taxon>Callichromatini</taxon>
        <taxon>Aromia</taxon>
    </lineage>
</organism>
<evidence type="ECO:0000313" key="2">
    <source>
        <dbReference type="Proteomes" id="UP001162162"/>
    </source>
</evidence>